<evidence type="ECO:0000313" key="1">
    <source>
        <dbReference type="EMBL" id="GFY63529.1"/>
    </source>
</evidence>
<dbReference type="Proteomes" id="UP000886998">
    <property type="component" value="Unassembled WGS sequence"/>
</dbReference>
<evidence type="ECO:0000313" key="2">
    <source>
        <dbReference type="Proteomes" id="UP000886998"/>
    </source>
</evidence>
<reference evidence="1" key="1">
    <citation type="submission" date="2020-08" db="EMBL/GenBank/DDBJ databases">
        <title>Multicomponent nature underlies the extraordinary mechanical properties of spider dragline silk.</title>
        <authorList>
            <person name="Kono N."/>
            <person name="Nakamura H."/>
            <person name="Mori M."/>
            <person name="Yoshida Y."/>
            <person name="Ohtoshi R."/>
            <person name="Malay A.D."/>
            <person name="Moran D.A.P."/>
            <person name="Tomita M."/>
            <person name="Numata K."/>
            <person name="Arakawa K."/>
        </authorList>
    </citation>
    <scope>NUCLEOTIDE SEQUENCE</scope>
</reference>
<organism evidence="1 2">
    <name type="scientific">Trichonephila inaurata madagascariensis</name>
    <dbReference type="NCBI Taxonomy" id="2747483"/>
    <lineage>
        <taxon>Eukaryota</taxon>
        <taxon>Metazoa</taxon>
        <taxon>Ecdysozoa</taxon>
        <taxon>Arthropoda</taxon>
        <taxon>Chelicerata</taxon>
        <taxon>Arachnida</taxon>
        <taxon>Araneae</taxon>
        <taxon>Araneomorphae</taxon>
        <taxon>Entelegynae</taxon>
        <taxon>Araneoidea</taxon>
        <taxon>Nephilidae</taxon>
        <taxon>Trichonephila</taxon>
        <taxon>Trichonephila inaurata</taxon>
    </lineage>
</organism>
<gene>
    <name evidence="1" type="ORF">TNIN_92431</name>
</gene>
<sequence length="65" mass="7830">MFWTLCVKKRGIPHLDLRVMAFFHAYAWIKDVKVMSFYHHYRRQFKSSTACLELSTSPGVFQRYV</sequence>
<dbReference type="AlphaFoldDB" id="A0A8X7CA30"/>
<dbReference type="EMBL" id="BMAV01014822">
    <property type="protein sequence ID" value="GFY63529.1"/>
    <property type="molecule type" value="Genomic_DNA"/>
</dbReference>
<feature type="non-terminal residue" evidence="1">
    <location>
        <position position="65"/>
    </location>
</feature>
<name>A0A8X7CA30_9ARAC</name>
<protein>
    <submittedName>
        <fullName evidence="1">Uncharacterized protein</fullName>
    </submittedName>
</protein>
<keyword evidence="2" id="KW-1185">Reference proteome</keyword>
<accession>A0A8X7CA30</accession>
<comment type="caution">
    <text evidence="1">The sequence shown here is derived from an EMBL/GenBank/DDBJ whole genome shotgun (WGS) entry which is preliminary data.</text>
</comment>
<proteinExistence type="predicted"/>